<accession>A0A428RXB5</accession>
<keyword evidence="2" id="KW-1185">Reference proteome</keyword>
<comment type="caution">
    <text evidence="1">The sequence shown here is derived from an EMBL/GenBank/DDBJ whole genome shotgun (WGS) entry which is preliminary data.</text>
</comment>
<dbReference type="EMBL" id="NKCL01000107">
    <property type="protein sequence ID" value="RSL82116.1"/>
    <property type="molecule type" value="Genomic_DNA"/>
</dbReference>
<sequence>MRDIGLGPPLVFVETELLLQGHLLQVLAVALTDPVLGLSADVEVTDINHIGVSVRQENLESRQQSLLSQHLDDHRLAQAQAQAQAQ</sequence>
<organism evidence="1 2">
    <name type="scientific">Fusarium floridanum</name>
    <dbReference type="NCBI Taxonomy" id="1325733"/>
    <lineage>
        <taxon>Eukaryota</taxon>
        <taxon>Fungi</taxon>
        <taxon>Dikarya</taxon>
        <taxon>Ascomycota</taxon>
        <taxon>Pezizomycotina</taxon>
        <taxon>Sordariomycetes</taxon>
        <taxon>Hypocreomycetidae</taxon>
        <taxon>Hypocreales</taxon>
        <taxon>Nectriaceae</taxon>
        <taxon>Fusarium</taxon>
        <taxon>Fusarium solani species complex</taxon>
    </lineage>
</organism>
<name>A0A428RXB5_9HYPO</name>
<protein>
    <submittedName>
        <fullName evidence="1">Uncharacterized protein</fullName>
    </submittedName>
</protein>
<dbReference type="Proteomes" id="UP000287972">
    <property type="component" value="Unassembled WGS sequence"/>
</dbReference>
<dbReference type="AlphaFoldDB" id="A0A428RXB5"/>
<proteinExistence type="predicted"/>
<reference evidence="1 2" key="1">
    <citation type="submission" date="2017-06" db="EMBL/GenBank/DDBJ databases">
        <title>Comparative genomic analysis of Ambrosia Fusariam Clade fungi.</title>
        <authorList>
            <person name="Stajich J.E."/>
            <person name="Carrillo J."/>
            <person name="Kijimoto T."/>
            <person name="Eskalen A."/>
            <person name="O'Donnell K."/>
            <person name="Kasson M."/>
        </authorList>
    </citation>
    <scope>NUCLEOTIDE SEQUENCE [LARGE SCALE GENOMIC DNA]</scope>
    <source>
        <strain evidence="1 2">NRRL62606</strain>
    </source>
</reference>
<evidence type="ECO:0000313" key="1">
    <source>
        <dbReference type="EMBL" id="RSL82116.1"/>
    </source>
</evidence>
<gene>
    <name evidence="1" type="ORF">CEP51_005369</name>
</gene>
<evidence type="ECO:0000313" key="2">
    <source>
        <dbReference type="Proteomes" id="UP000287972"/>
    </source>
</evidence>